<dbReference type="InterPro" id="IPR005471">
    <property type="entry name" value="Tscrpt_reg_IclR_N"/>
</dbReference>
<dbReference type="PROSITE" id="PS51077">
    <property type="entry name" value="HTH_ICLR"/>
    <property type="match status" value="1"/>
</dbReference>
<dbReference type="CDD" id="cd00090">
    <property type="entry name" value="HTH_ARSR"/>
    <property type="match status" value="1"/>
</dbReference>
<dbReference type="InterPro" id="IPR029016">
    <property type="entry name" value="GAF-like_dom_sf"/>
</dbReference>
<dbReference type="InterPro" id="IPR011991">
    <property type="entry name" value="ArsR-like_HTH"/>
</dbReference>
<dbReference type="OrthoDB" id="8689343at2"/>
<dbReference type="InterPro" id="IPR050707">
    <property type="entry name" value="HTH_MetabolicPath_Reg"/>
</dbReference>
<dbReference type="PANTHER" id="PTHR30136">
    <property type="entry name" value="HELIX-TURN-HELIX TRANSCRIPTIONAL REGULATOR, ICLR FAMILY"/>
    <property type="match status" value="1"/>
</dbReference>
<dbReference type="SUPFAM" id="SSF46785">
    <property type="entry name" value="Winged helix' DNA-binding domain"/>
    <property type="match status" value="1"/>
</dbReference>
<dbReference type="Gene3D" id="1.10.10.10">
    <property type="entry name" value="Winged helix-like DNA-binding domain superfamily/Winged helix DNA-binding domain"/>
    <property type="match status" value="1"/>
</dbReference>
<dbReference type="GO" id="GO:0003700">
    <property type="term" value="F:DNA-binding transcription factor activity"/>
    <property type="evidence" value="ECO:0007669"/>
    <property type="project" value="TreeGrafter"/>
</dbReference>
<dbReference type="PROSITE" id="PS51078">
    <property type="entry name" value="ICLR_ED"/>
    <property type="match status" value="1"/>
</dbReference>
<dbReference type="InterPro" id="IPR036390">
    <property type="entry name" value="WH_DNA-bd_sf"/>
</dbReference>
<proteinExistence type="predicted"/>
<dbReference type="EMBL" id="QNRQ01000001">
    <property type="protein sequence ID" value="RBP43026.1"/>
    <property type="molecule type" value="Genomic_DNA"/>
</dbReference>
<keyword evidence="3" id="KW-0804">Transcription</keyword>
<evidence type="ECO:0000259" key="5">
    <source>
        <dbReference type="PROSITE" id="PS51078"/>
    </source>
</evidence>
<dbReference type="FunFam" id="1.10.10.10:FF:000056">
    <property type="entry name" value="IclR family transcriptional regulator"/>
    <property type="match status" value="1"/>
</dbReference>
<dbReference type="Pfam" id="PF01614">
    <property type="entry name" value="IclR_C"/>
    <property type="match status" value="1"/>
</dbReference>
<dbReference type="GO" id="GO:0045892">
    <property type="term" value="P:negative regulation of DNA-templated transcription"/>
    <property type="evidence" value="ECO:0007669"/>
    <property type="project" value="TreeGrafter"/>
</dbReference>
<keyword evidence="1" id="KW-0805">Transcription regulation</keyword>
<gene>
    <name evidence="6" type="ORF">DFR37_101151</name>
</gene>
<dbReference type="PANTHER" id="PTHR30136:SF34">
    <property type="entry name" value="TRANSCRIPTIONAL REGULATOR"/>
    <property type="match status" value="1"/>
</dbReference>
<dbReference type="Gene3D" id="3.30.450.40">
    <property type="match status" value="1"/>
</dbReference>
<sequence>MDNVLKIETPDKYTVPGLDRGLRILREFTRHEQVLSAPELARRLGIPRSTVFRLLATLEGLGFIERDAGGRDYCLGLGVLRLGFECLASKELTELGKPILEKLRDQVNYTCNLVVRDGRSVVYVVRSVASSPYSNTVQLGTRLPAHATLLGRVLLSELSYTQLQELYPEERLQAVTDKTPDTVAELYRRIQADKNSQCVFEPAYFEPSIATLAVPVRGERGAVVSALGVTLPSSHADDAAIVARLTRAACAAAGELSQLLDHIVAMPNSEISRLHERK</sequence>
<accession>A0A366HKS2</accession>
<dbReference type="AlphaFoldDB" id="A0A366HKS2"/>
<feature type="domain" description="HTH iclR-type" evidence="4">
    <location>
        <begin position="15"/>
        <end position="77"/>
    </location>
</feature>
<keyword evidence="2" id="KW-0238">DNA-binding</keyword>
<dbReference type="GO" id="GO:0003677">
    <property type="term" value="F:DNA binding"/>
    <property type="evidence" value="ECO:0007669"/>
    <property type="project" value="UniProtKB-KW"/>
</dbReference>
<evidence type="ECO:0000256" key="2">
    <source>
        <dbReference type="ARBA" id="ARBA00023125"/>
    </source>
</evidence>
<dbReference type="SMART" id="SM00346">
    <property type="entry name" value="HTH_ICLR"/>
    <property type="match status" value="1"/>
</dbReference>
<evidence type="ECO:0000259" key="4">
    <source>
        <dbReference type="PROSITE" id="PS51077"/>
    </source>
</evidence>
<dbReference type="SUPFAM" id="SSF55781">
    <property type="entry name" value="GAF domain-like"/>
    <property type="match status" value="1"/>
</dbReference>
<keyword evidence="7" id="KW-1185">Reference proteome</keyword>
<dbReference type="InterPro" id="IPR036388">
    <property type="entry name" value="WH-like_DNA-bd_sf"/>
</dbReference>
<evidence type="ECO:0000313" key="7">
    <source>
        <dbReference type="Proteomes" id="UP000253628"/>
    </source>
</evidence>
<evidence type="ECO:0000313" key="6">
    <source>
        <dbReference type="EMBL" id="RBP43026.1"/>
    </source>
</evidence>
<reference evidence="6 7" key="1">
    <citation type="submission" date="2018-06" db="EMBL/GenBank/DDBJ databases">
        <title>Genomic Encyclopedia of Type Strains, Phase IV (KMG-IV): sequencing the most valuable type-strain genomes for metagenomic binning, comparative biology and taxonomic classification.</title>
        <authorList>
            <person name="Goeker M."/>
        </authorList>
    </citation>
    <scope>NUCLEOTIDE SEQUENCE [LARGE SCALE GENOMIC DNA]</scope>
    <source>
        <strain evidence="6 7">DSM 25520</strain>
    </source>
</reference>
<dbReference type="Proteomes" id="UP000253628">
    <property type="component" value="Unassembled WGS sequence"/>
</dbReference>
<comment type="caution">
    <text evidence="6">The sequence shown here is derived from an EMBL/GenBank/DDBJ whole genome shotgun (WGS) entry which is preliminary data.</text>
</comment>
<organism evidence="6 7">
    <name type="scientific">Eoetvoesiella caeni</name>
    <dbReference type="NCBI Taxonomy" id="645616"/>
    <lineage>
        <taxon>Bacteria</taxon>
        <taxon>Pseudomonadati</taxon>
        <taxon>Pseudomonadota</taxon>
        <taxon>Betaproteobacteria</taxon>
        <taxon>Burkholderiales</taxon>
        <taxon>Alcaligenaceae</taxon>
        <taxon>Eoetvoesiella</taxon>
    </lineage>
</organism>
<evidence type="ECO:0000256" key="3">
    <source>
        <dbReference type="ARBA" id="ARBA00023163"/>
    </source>
</evidence>
<dbReference type="InterPro" id="IPR014757">
    <property type="entry name" value="Tscrpt_reg_IclR_C"/>
</dbReference>
<evidence type="ECO:0000256" key="1">
    <source>
        <dbReference type="ARBA" id="ARBA00023015"/>
    </source>
</evidence>
<dbReference type="Pfam" id="PF09339">
    <property type="entry name" value="HTH_IclR"/>
    <property type="match status" value="1"/>
</dbReference>
<protein>
    <submittedName>
        <fullName evidence="6">IclR family transcriptional regulator</fullName>
    </submittedName>
</protein>
<name>A0A366HKS2_9BURK</name>
<feature type="domain" description="IclR-ED" evidence="5">
    <location>
        <begin position="78"/>
        <end position="262"/>
    </location>
</feature>
<dbReference type="RefSeq" id="WP_113931341.1">
    <property type="nucleotide sequence ID" value="NZ_JACCEU010000001.1"/>
</dbReference>